<dbReference type="OrthoDB" id="9805576at2"/>
<evidence type="ECO:0000256" key="1">
    <source>
        <dbReference type="ARBA" id="ARBA00022679"/>
    </source>
</evidence>
<name>A0A148KLI0_9ALTE</name>
<keyword evidence="10" id="KW-1185">Reference proteome</keyword>
<dbReference type="GO" id="GO:0005737">
    <property type="term" value="C:cytoplasm"/>
    <property type="evidence" value="ECO:0007669"/>
    <property type="project" value="TreeGrafter"/>
</dbReference>
<dbReference type="Pfam" id="PF02782">
    <property type="entry name" value="FGGY_C"/>
    <property type="match status" value="1"/>
</dbReference>
<dbReference type="GO" id="GO:0019150">
    <property type="term" value="F:D-ribulokinase activity"/>
    <property type="evidence" value="ECO:0007669"/>
    <property type="project" value="TreeGrafter"/>
</dbReference>
<evidence type="ECO:0000256" key="3">
    <source>
        <dbReference type="ARBA" id="ARBA00022777"/>
    </source>
</evidence>
<dbReference type="AlphaFoldDB" id="A0A148KLI0"/>
<dbReference type="PIRSF" id="PIRSF000538">
    <property type="entry name" value="GlpK"/>
    <property type="match status" value="1"/>
</dbReference>
<dbReference type="EMBL" id="LSNE01000015">
    <property type="protein sequence ID" value="KXI27140.1"/>
    <property type="molecule type" value="Genomic_DNA"/>
</dbReference>
<evidence type="ECO:0000256" key="2">
    <source>
        <dbReference type="ARBA" id="ARBA00022741"/>
    </source>
</evidence>
<comment type="caution">
    <text evidence="9">The sequence shown here is derived from an EMBL/GenBank/DDBJ whole genome shotgun (WGS) entry which is preliminary data.</text>
</comment>
<dbReference type="STRING" id="1799789.AX660_01775"/>
<evidence type="ECO:0000313" key="10">
    <source>
        <dbReference type="Proteomes" id="UP000070299"/>
    </source>
</evidence>
<accession>A0A148KLI0</accession>
<keyword evidence="3 9" id="KW-0418">Kinase</keyword>
<evidence type="ECO:0000259" key="7">
    <source>
        <dbReference type="Pfam" id="PF00370"/>
    </source>
</evidence>
<keyword evidence="1" id="KW-0808">Transferase</keyword>
<feature type="domain" description="Carbohydrate kinase FGGY N-terminal" evidence="7">
    <location>
        <begin position="4"/>
        <end position="279"/>
    </location>
</feature>
<keyword evidence="4" id="KW-0067">ATP-binding</keyword>
<dbReference type="RefSeq" id="WP_068381532.1">
    <property type="nucleotide sequence ID" value="NZ_LSNE01000015.1"/>
</dbReference>
<dbReference type="GO" id="GO:0008741">
    <property type="term" value="F:ribulokinase activity"/>
    <property type="evidence" value="ECO:0007669"/>
    <property type="project" value="InterPro"/>
</dbReference>
<evidence type="ECO:0000256" key="5">
    <source>
        <dbReference type="ARBA" id="ARBA00022935"/>
    </source>
</evidence>
<reference evidence="10" key="1">
    <citation type="submission" date="2016-02" db="EMBL/GenBank/DDBJ databases">
        <authorList>
            <person name="Schultz-Johansen M."/>
            <person name="Glaring M.A."/>
            <person name="Bech P.K."/>
            <person name="Stougaard P."/>
        </authorList>
    </citation>
    <scope>NUCLEOTIDE SEQUENCE [LARGE SCALE GENOMIC DNA]</scope>
    <source>
        <strain evidence="10">S66</strain>
    </source>
</reference>
<dbReference type="InterPro" id="IPR018484">
    <property type="entry name" value="FGGY_N"/>
</dbReference>
<dbReference type="Proteomes" id="UP000070299">
    <property type="component" value="Unassembled WGS sequence"/>
</dbReference>
<evidence type="ECO:0000313" key="9">
    <source>
        <dbReference type="EMBL" id="KXI27140.1"/>
    </source>
</evidence>
<feature type="domain" description="Carbohydrate kinase FGGY C-terminal" evidence="8">
    <location>
        <begin position="290"/>
        <end position="505"/>
    </location>
</feature>
<dbReference type="CDD" id="cd07781">
    <property type="entry name" value="ASKHA_NBD_FGGY_L-RBK"/>
    <property type="match status" value="1"/>
</dbReference>
<organism evidence="9 10">
    <name type="scientific">Paraglaciecola hydrolytica</name>
    <dbReference type="NCBI Taxonomy" id="1799789"/>
    <lineage>
        <taxon>Bacteria</taxon>
        <taxon>Pseudomonadati</taxon>
        <taxon>Pseudomonadota</taxon>
        <taxon>Gammaproteobacteria</taxon>
        <taxon>Alteromonadales</taxon>
        <taxon>Alteromonadaceae</taxon>
        <taxon>Paraglaciecola</taxon>
    </lineage>
</organism>
<evidence type="ECO:0000256" key="4">
    <source>
        <dbReference type="ARBA" id="ARBA00022840"/>
    </source>
</evidence>
<sequence>MSRYVLGLDYGSDSVRALLVDTSNGAEIADHMVVYPRWNKGLYCAPERDQFRQHPQDYLDSLEEVMAGLWWKVSAGIVDKVVGLSIDTTGSTPVAINKQGVPLALTPEFSDNPNAMFVLWKDHTAIKEAAEITQKATANSINYISNMGGVYSSEWYWAKALHVLRSDEQVRKAAYSWVEHCDWLTAVLTDTTDPSVFKMGRCAAGHKIMWNEQWGGFPPNDFFVAIDPLLDGLVDTLNPNTQTSAQVAGRLTQEWAAKLGLPVGIAVGYGAFDCHMGAVAANVKPGVLTKVMGTSTCDITVVAPQQLAGASVKGICGQVTGSVIPGMIGLEAGQSAFGDLYAWFKNVLNWPMANIKLNIAGVDANAAAAIKQYIEQQTLRALSDKASQIMPKATDVVALDWINGRRTPVANQGVSMAIQGIKMGTDASYIFKALVEATAFGSKAITDCFTQQGVPVNSIVVIGGISKKSDYVMQTCADIWNCQIDVLKSEQSCALGAAIFASVAAGVFATVSEAQASLASPVYKSYLPNPERVPVYEQLYAKYQALGCYESGEVA</sequence>
<protein>
    <submittedName>
        <fullName evidence="9">Ribulokinase</fullName>
    </submittedName>
</protein>
<dbReference type="SUPFAM" id="SSF53067">
    <property type="entry name" value="Actin-like ATPase domain"/>
    <property type="match status" value="2"/>
</dbReference>
<keyword evidence="2" id="KW-0547">Nucleotide-binding</keyword>
<keyword evidence="5" id="KW-0054">Arabinose catabolism</keyword>
<evidence type="ECO:0000256" key="6">
    <source>
        <dbReference type="ARBA" id="ARBA00023277"/>
    </source>
</evidence>
<dbReference type="InterPro" id="IPR043129">
    <property type="entry name" value="ATPase_NBD"/>
</dbReference>
<dbReference type="PANTHER" id="PTHR43435">
    <property type="entry name" value="RIBULOKINASE"/>
    <property type="match status" value="1"/>
</dbReference>
<evidence type="ECO:0000259" key="8">
    <source>
        <dbReference type="Pfam" id="PF02782"/>
    </source>
</evidence>
<dbReference type="GO" id="GO:0019569">
    <property type="term" value="P:L-arabinose catabolic process to D-xylulose 5-phosphate"/>
    <property type="evidence" value="ECO:0007669"/>
    <property type="project" value="InterPro"/>
</dbReference>
<keyword evidence="6" id="KW-0119">Carbohydrate metabolism</keyword>
<dbReference type="InterPro" id="IPR000577">
    <property type="entry name" value="Carb_kinase_FGGY"/>
</dbReference>
<dbReference type="PANTHER" id="PTHR43435:SF4">
    <property type="entry name" value="FGGY CARBOHYDRATE KINASE DOMAIN-CONTAINING PROTEIN"/>
    <property type="match status" value="1"/>
</dbReference>
<dbReference type="Pfam" id="PF00370">
    <property type="entry name" value="FGGY_N"/>
    <property type="match status" value="1"/>
</dbReference>
<dbReference type="Gene3D" id="3.30.420.40">
    <property type="match status" value="2"/>
</dbReference>
<dbReference type="GO" id="GO:0005524">
    <property type="term" value="F:ATP binding"/>
    <property type="evidence" value="ECO:0007669"/>
    <property type="project" value="UniProtKB-KW"/>
</dbReference>
<proteinExistence type="predicted"/>
<dbReference type="InterPro" id="IPR005929">
    <property type="entry name" value="Ribulokinase"/>
</dbReference>
<gene>
    <name evidence="9" type="ORF">AX660_01775</name>
</gene>
<dbReference type="NCBIfam" id="NF003154">
    <property type="entry name" value="PRK04123.1"/>
    <property type="match status" value="1"/>
</dbReference>
<dbReference type="InterPro" id="IPR018485">
    <property type="entry name" value="FGGY_C"/>
</dbReference>